<dbReference type="InterPro" id="IPR001878">
    <property type="entry name" value="Znf_CCHC"/>
</dbReference>
<keyword evidence="1" id="KW-0863">Zinc-finger</keyword>
<dbReference type="OrthoDB" id="9906058at2759"/>
<feature type="compositionally biased region" description="Polar residues" evidence="2">
    <location>
        <begin position="68"/>
        <end position="78"/>
    </location>
</feature>
<evidence type="ECO:0000313" key="4">
    <source>
        <dbReference type="Ensembl" id="ENSLLEP00000033546.1"/>
    </source>
</evidence>
<evidence type="ECO:0000256" key="2">
    <source>
        <dbReference type="SAM" id="MobiDB-lite"/>
    </source>
</evidence>
<name>A0A8C5Q7A3_9ANUR</name>
<feature type="region of interest" description="Disordered" evidence="2">
    <location>
        <begin position="422"/>
        <end position="464"/>
    </location>
</feature>
<dbReference type="Ensembl" id="ENSLLET00000034821.1">
    <property type="protein sequence ID" value="ENSLLEP00000033546.1"/>
    <property type="gene ID" value="ENSLLEG00000021200.1"/>
</dbReference>
<feature type="region of interest" description="Disordered" evidence="2">
    <location>
        <begin position="222"/>
        <end position="253"/>
    </location>
</feature>
<dbReference type="SUPFAM" id="SSF57756">
    <property type="entry name" value="Retrovirus zinc finger-like domains"/>
    <property type="match status" value="1"/>
</dbReference>
<dbReference type="Proteomes" id="UP000694569">
    <property type="component" value="Unplaced"/>
</dbReference>
<sequence>GTAGVTVKAVNPVSAKESELEMALRLLGSDDPQLRLQLILQHQIAAREAAEREKERQHELKLRRLERASSSTQSSNGGEPNANRPQPEHFPMLEKDTDLDVFLRRFEKVCRQYQLPKEQWGQYLTPRLKGKALDVFAFVPEESDKDYDAIKKALLKSFNLTPEFYRKKFRSMQQGTSDSCTEYALEDLMILEPFLQTRSPEAREWILDRKLKGTAEKFAPLKVEARTDPPGPRAPPKGPRVEGAQMPGSGSACPVLNSESVSVEGEAAVCRRDTSRCFRCNRLGHLSATCPTKKQRAEGGGKASGSPPPVLCVSGSVDQGSDNLQSVTVGDHVTIGLWDTGATCTLVRPEFVSPADSIPGRTLAVKGFGGVRPAVTMAQVYLDWGAGRGLREVGVSENIPTDVLLSTDLGKLWSQYVPENDAGNLPKPASGSTVGRAVCGSAQQDPWKGGQEMAVSQSAPVPGVSEVLCGSRRG</sequence>
<feature type="compositionally biased region" description="Basic and acidic residues" evidence="2">
    <location>
        <begin position="50"/>
        <end position="67"/>
    </location>
</feature>
<organism evidence="4 5">
    <name type="scientific">Leptobrachium leishanense</name>
    <name type="common">Leishan spiny toad</name>
    <dbReference type="NCBI Taxonomy" id="445787"/>
    <lineage>
        <taxon>Eukaryota</taxon>
        <taxon>Metazoa</taxon>
        <taxon>Chordata</taxon>
        <taxon>Craniata</taxon>
        <taxon>Vertebrata</taxon>
        <taxon>Euteleostomi</taxon>
        <taxon>Amphibia</taxon>
        <taxon>Batrachia</taxon>
        <taxon>Anura</taxon>
        <taxon>Pelobatoidea</taxon>
        <taxon>Megophryidae</taxon>
        <taxon>Leptobrachium</taxon>
    </lineage>
</organism>
<feature type="compositionally biased region" description="Pro residues" evidence="2">
    <location>
        <begin position="229"/>
        <end position="238"/>
    </location>
</feature>
<feature type="region of interest" description="Disordered" evidence="2">
    <location>
        <begin position="50"/>
        <end position="91"/>
    </location>
</feature>
<dbReference type="InterPro" id="IPR036875">
    <property type="entry name" value="Znf_CCHC_sf"/>
</dbReference>
<feature type="domain" description="CCHC-type" evidence="3">
    <location>
        <begin position="276"/>
        <end position="291"/>
    </location>
</feature>
<evidence type="ECO:0000313" key="5">
    <source>
        <dbReference type="Proteomes" id="UP000694569"/>
    </source>
</evidence>
<accession>A0A8C5Q7A3</accession>
<dbReference type="GeneTree" id="ENSGT00940000159113"/>
<dbReference type="PROSITE" id="PS50158">
    <property type="entry name" value="ZF_CCHC"/>
    <property type="match status" value="1"/>
</dbReference>
<reference evidence="4" key="2">
    <citation type="submission" date="2025-09" db="UniProtKB">
        <authorList>
            <consortium name="Ensembl"/>
        </authorList>
    </citation>
    <scope>IDENTIFICATION</scope>
</reference>
<dbReference type="GO" id="GO:0003676">
    <property type="term" value="F:nucleic acid binding"/>
    <property type="evidence" value="ECO:0007669"/>
    <property type="project" value="InterPro"/>
</dbReference>
<keyword evidence="5" id="KW-1185">Reference proteome</keyword>
<protein>
    <recommendedName>
        <fullName evidence="3">CCHC-type domain-containing protein</fullName>
    </recommendedName>
</protein>
<keyword evidence="1" id="KW-0862">Zinc</keyword>
<dbReference type="Gene3D" id="4.10.60.10">
    <property type="entry name" value="Zinc finger, CCHC-type"/>
    <property type="match status" value="1"/>
</dbReference>
<evidence type="ECO:0000259" key="3">
    <source>
        <dbReference type="PROSITE" id="PS50158"/>
    </source>
</evidence>
<reference evidence="4" key="1">
    <citation type="submission" date="2025-08" db="UniProtKB">
        <authorList>
            <consortium name="Ensembl"/>
        </authorList>
    </citation>
    <scope>IDENTIFICATION</scope>
</reference>
<dbReference type="PANTHER" id="PTHR46888:SF14">
    <property type="entry name" value="71 KDA PROTEIN"/>
    <property type="match status" value="1"/>
</dbReference>
<dbReference type="AlphaFoldDB" id="A0A8C5Q7A3"/>
<proteinExistence type="predicted"/>
<dbReference type="GO" id="GO:0008270">
    <property type="term" value="F:zinc ion binding"/>
    <property type="evidence" value="ECO:0007669"/>
    <property type="project" value="UniProtKB-KW"/>
</dbReference>
<dbReference type="PANTHER" id="PTHR46888">
    <property type="entry name" value="ZINC KNUCKLE DOMAINCONTAINING PROTEIN-RELATED"/>
    <property type="match status" value="1"/>
</dbReference>
<keyword evidence="1" id="KW-0479">Metal-binding</keyword>
<evidence type="ECO:0000256" key="1">
    <source>
        <dbReference type="PROSITE-ProRule" id="PRU00047"/>
    </source>
</evidence>